<feature type="region of interest" description="Disordered" evidence="1">
    <location>
        <begin position="461"/>
        <end position="570"/>
    </location>
</feature>
<sequence>MSDKDVIEPAGIPMFTGNLEQLGKDAAALAKQAGEFRDGGSNVHQEFQGLSACYQAPEAEQLFATTLPVKTKADDFADDLEKAAAALTEYEGVVRPLVAKLQSLRTEAFAFTDSIAGDDHWRRDQKKIDHNTRLMHDVGATVAAFTDAERACHDKITALVGGSTLTVDDGSHKPGMYGYSADALTHAEETPWGGYAEREYTGLAWAWHQVKSFVWDGFIVDGIWGTIKGLGTLVGTDGWDKAGQAWTGLAKLATGLAISSTPFAAAFWMTPDKDMPSWLRDSRTAMKETGKALVAWDEWGKNPARAAGGVTFNVLTTVFTGGAGSAAKGGAVAKVLSVTGKVAKIVDPMTYVAKAGTFGIIKVGDLFTGLKNVTSGAYTNVLAGGGRFNLDGTYAKNPDVPVVKGNYIEWPGGSRLNLDNGKVYKPDGTISPAKVELSADDITRLKSSLPHVDETIPTGVKEPAMAGAHNPAHTPGSTAHDPVRTPGGTAHDLDPSARHETPGSGHGQGSGAPHTPTGPGPVQPPHGGSGHGGTPGHGGDEGAGSGGGGHENPVNHHPLGTPENPHPVTEAQQADFMKSQSELDGLSRKKQIDAVGRGIEVNGQKYKPEAPLLKGAKHGIDWTEGPARASKEAKPQGKFGSPADVHYATERAAELGPGKTGFFKLPEGHNCIEYMPDGTTRTPNALFVKVYPNGKVHAYPTTR</sequence>
<accession>A0AAU2V7C3</accession>
<gene>
    <name evidence="2" type="ORF">OG549_21685</name>
</gene>
<feature type="compositionally biased region" description="Basic and acidic residues" evidence="1">
    <location>
        <begin position="491"/>
        <end position="501"/>
    </location>
</feature>
<evidence type="ECO:0000313" key="2">
    <source>
        <dbReference type="EMBL" id="WTW63054.1"/>
    </source>
</evidence>
<dbReference type="EMBL" id="CP108318">
    <property type="protein sequence ID" value="WTW63054.1"/>
    <property type="molecule type" value="Genomic_DNA"/>
</dbReference>
<proteinExistence type="predicted"/>
<dbReference type="AlphaFoldDB" id="A0AAU2V7C3"/>
<protein>
    <submittedName>
        <fullName evidence="2">Protein phosphatase</fullName>
    </submittedName>
</protein>
<reference evidence="2" key="1">
    <citation type="submission" date="2022-10" db="EMBL/GenBank/DDBJ databases">
        <title>The complete genomes of actinobacterial strains from the NBC collection.</title>
        <authorList>
            <person name="Joergensen T.S."/>
            <person name="Alvarez Arevalo M."/>
            <person name="Sterndorff E.B."/>
            <person name="Faurdal D."/>
            <person name="Vuksanovic O."/>
            <person name="Mourched A.-S."/>
            <person name="Charusanti P."/>
            <person name="Shaw S."/>
            <person name="Blin K."/>
            <person name="Weber T."/>
        </authorList>
    </citation>
    <scope>NUCLEOTIDE SEQUENCE</scope>
    <source>
        <strain evidence="2">NBC_00003</strain>
    </source>
</reference>
<evidence type="ECO:0000256" key="1">
    <source>
        <dbReference type="SAM" id="MobiDB-lite"/>
    </source>
</evidence>
<feature type="compositionally biased region" description="Gly residues" evidence="1">
    <location>
        <begin position="527"/>
        <end position="550"/>
    </location>
</feature>
<organism evidence="2">
    <name type="scientific">Streptomyces sp. NBC_00003</name>
    <dbReference type="NCBI Taxonomy" id="2903608"/>
    <lineage>
        <taxon>Bacteria</taxon>
        <taxon>Bacillati</taxon>
        <taxon>Actinomycetota</taxon>
        <taxon>Actinomycetes</taxon>
        <taxon>Kitasatosporales</taxon>
        <taxon>Streptomycetaceae</taxon>
        <taxon>Streptomyces</taxon>
    </lineage>
</organism>
<name>A0AAU2V7C3_9ACTN</name>